<gene>
    <name evidence="8" type="ORF">C7B43_08285</name>
</gene>
<dbReference type="InterPro" id="IPR050545">
    <property type="entry name" value="Mycobact_MmpL"/>
</dbReference>
<dbReference type="AlphaFoldDB" id="A0A2T2X4B2"/>
<evidence type="ECO:0000313" key="9">
    <source>
        <dbReference type="Proteomes" id="UP000242699"/>
    </source>
</evidence>
<sequence length="721" mass="77434">MAEKGWTDFLTRRKSFIILAWVVLFIATLPLALNVTKHLTANGFSRPQSQAAWATNQVARLHPPPSPVPLLIEKLSLSRTVALAQREHISSTTLYRVAAGYILYVPARGTHLTQVGGFVRGIHEDHGQWQQVSQGTIGKQVSHDSAKTLALSGLMALPVLAVLLFFIYGSVAAILLPLIIAITGSELALAAISVIETHIQLSVFLTNITTFLALGVGIDYALFISNRFRSALFRGRPVNAAVAESMRYAGRSVLYSGIAVALAVAALLIGGDAYWRGLALGGSIAIVSVLLATHSLLPAIMSLMGRHIDWGSLKRVPNLGFWRKLSLWVTRRAWVAIIVGLAILAPLAIFGAQINMQTPANLAAMLPVNSAVREAVTKEQQLNGPGSITPLAVAIRLPSSLAKTGSWNRISLVTWKLGSLPDVKKVASPTTLLGLKAPQFAALVSHPQAFPVPLRTALSNFMTPSAKNLVVLYVTADTGPDNPATSNLVTRIDQNLPHWLPEGSKAAVGGQVPILRNFNLLTAHRLPLIIASALAVAFVVLAIATSSVVQAFLGVLFDALVALATAGLLVLVVQHGRLGFQAQPLDSSITPLIFVLLFGLSMDYEVILLHRIQEPLREGETIRRAVAHGVATTGSMITGAGMVMVVVFLSLLISPLQVMKTMAIGLSFAVLVDTWVVRSLLVPATISVLGRYAYWPWRLAEKASRDDVAPVLAQRRYQEED</sequence>
<keyword evidence="2" id="KW-1003">Cell membrane</keyword>
<evidence type="ECO:0000256" key="5">
    <source>
        <dbReference type="ARBA" id="ARBA00023136"/>
    </source>
</evidence>
<keyword evidence="4 6" id="KW-1133">Transmembrane helix</keyword>
<reference evidence="8 9" key="1">
    <citation type="journal article" date="2014" name="BMC Genomics">
        <title>Comparison of environmental and isolate Sulfobacillus genomes reveals diverse carbon, sulfur, nitrogen, and hydrogen metabolisms.</title>
        <authorList>
            <person name="Justice N.B."/>
            <person name="Norman A."/>
            <person name="Brown C.T."/>
            <person name="Singh A."/>
            <person name="Thomas B.C."/>
            <person name="Banfield J.F."/>
        </authorList>
    </citation>
    <scope>NUCLEOTIDE SEQUENCE [LARGE SCALE GENOMIC DNA]</scope>
    <source>
        <strain evidence="8">AMDSBA1</strain>
    </source>
</reference>
<dbReference type="SUPFAM" id="SSF82866">
    <property type="entry name" value="Multidrug efflux transporter AcrB transmembrane domain"/>
    <property type="match status" value="2"/>
</dbReference>
<evidence type="ECO:0000259" key="7">
    <source>
        <dbReference type="PROSITE" id="PS50156"/>
    </source>
</evidence>
<evidence type="ECO:0000256" key="3">
    <source>
        <dbReference type="ARBA" id="ARBA00022692"/>
    </source>
</evidence>
<dbReference type="PANTHER" id="PTHR33406:SF13">
    <property type="entry name" value="MEMBRANE PROTEIN YDFJ"/>
    <property type="match status" value="1"/>
</dbReference>
<evidence type="ECO:0000256" key="2">
    <source>
        <dbReference type="ARBA" id="ARBA00022475"/>
    </source>
</evidence>
<feature type="transmembrane region" description="Helical" evidence="6">
    <location>
        <begin position="201"/>
        <end position="224"/>
    </location>
</feature>
<evidence type="ECO:0000256" key="4">
    <source>
        <dbReference type="ARBA" id="ARBA00022989"/>
    </source>
</evidence>
<feature type="domain" description="SSD" evidence="7">
    <location>
        <begin position="199"/>
        <end position="303"/>
    </location>
</feature>
<feature type="transmembrane region" description="Helical" evidence="6">
    <location>
        <begin position="551"/>
        <end position="572"/>
    </location>
</feature>
<dbReference type="InterPro" id="IPR004869">
    <property type="entry name" value="MMPL_dom"/>
</dbReference>
<evidence type="ECO:0000256" key="6">
    <source>
        <dbReference type="SAM" id="Phobius"/>
    </source>
</evidence>
<dbReference type="PROSITE" id="PS50156">
    <property type="entry name" value="SSD"/>
    <property type="match status" value="1"/>
</dbReference>
<feature type="transmembrane region" description="Helical" evidence="6">
    <location>
        <begin position="526"/>
        <end position="544"/>
    </location>
</feature>
<accession>A0A2T2X4B2</accession>
<feature type="transmembrane region" description="Helical" evidence="6">
    <location>
        <begin position="277"/>
        <end position="297"/>
    </location>
</feature>
<proteinExistence type="predicted"/>
<comment type="caution">
    <text evidence="8">The sequence shown here is derived from an EMBL/GenBank/DDBJ whole genome shotgun (WGS) entry which is preliminary data.</text>
</comment>
<dbReference type="GO" id="GO:0005886">
    <property type="term" value="C:plasma membrane"/>
    <property type="evidence" value="ECO:0007669"/>
    <property type="project" value="UniProtKB-SubCell"/>
</dbReference>
<feature type="transmembrane region" description="Helical" evidence="6">
    <location>
        <begin position="675"/>
        <end position="695"/>
    </location>
</feature>
<evidence type="ECO:0000313" key="8">
    <source>
        <dbReference type="EMBL" id="PSR29334.1"/>
    </source>
</evidence>
<dbReference type="PANTHER" id="PTHR33406">
    <property type="entry name" value="MEMBRANE PROTEIN MJ1562-RELATED"/>
    <property type="match status" value="1"/>
</dbReference>
<organism evidence="8 9">
    <name type="scientific">Sulfobacillus benefaciens</name>
    <dbReference type="NCBI Taxonomy" id="453960"/>
    <lineage>
        <taxon>Bacteria</taxon>
        <taxon>Bacillati</taxon>
        <taxon>Bacillota</taxon>
        <taxon>Clostridia</taxon>
        <taxon>Eubacteriales</taxon>
        <taxon>Clostridiales Family XVII. Incertae Sedis</taxon>
        <taxon>Sulfobacillus</taxon>
    </lineage>
</organism>
<feature type="transmembrane region" description="Helical" evidence="6">
    <location>
        <begin position="592"/>
        <end position="609"/>
    </location>
</feature>
<feature type="transmembrane region" description="Helical" evidence="6">
    <location>
        <begin position="630"/>
        <end position="655"/>
    </location>
</feature>
<dbReference type="InterPro" id="IPR000731">
    <property type="entry name" value="SSD"/>
</dbReference>
<keyword evidence="3 6" id="KW-0812">Transmembrane</keyword>
<keyword evidence="5 6" id="KW-0472">Membrane</keyword>
<evidence type="ECO:0000256" key="1">
    <source>
        <dbReference type="ARBA" id="ARBA00004651"/>
    </source>
</evidence>
<feature type="transmembrane region" description="Helical" evidence="6">
    <location>
        <begin position="253"/>
        <end position="271"/>
    </location>
</feature>
<dbReference type="Proteomes" id="UP000242699">
    <property type="component" value="Unassembled WGS sequence"/>
</dbReference>
<dbReference type="EMBL" id="PXYT01000016">
    <property type="protein sequence ID" value="PSR29334.1"/>
    <property type="molecule type" value="Genomic_DNA"/>
</dbReference>
<protein>
    <submittedName>
        <fullName evidence="8">MMPL family transporter</fullName>
    </submittedName>
</protein>
<comment type="subcellular location">
    <subcellularLocation>
        <location evidence="1">Cell membrane</location>
        <topology evidence="1">Multi-pass membrane protein</topology>
    </subcellularLocation>
</comment>
<dbReference type="Pfam" id="PF03176">
    <property type="entry name" value="MMPL"/>
    <property type="match status" value="2"/>
</dbReference>
<name>A0A2T2X4B2_9FIRM</name>
<dbReference type="Gene3D" id="1.20.1640.10">
    <property type="entry name" value="Multidrug efflux transporter AcrB transmembrane domain"/>
    <property type="match status" value="2"/>
</dbReference>
<feature type="transmembrane region" description="Helical" evidence="6">
    <location>
        <begin position="333"/>
        <end position="352"/>
    </location>
</feature>